<dbReference type="FunFam" id="2.60.40.10:FF:001949">
    <property type="entry name" value="Hemicentin 2"/>
    <property type="match status" value="1"/>
</dbReference>
<name>A0AAW0IGK6_MYOGA</name>
<dbReference type="Pfam" id="PF07679">
    <property type="entry name" value="I-set"/>
    <property type="match status" value="24"/>
</dbReference>
<feature type="domain" description="Ig-like" evidence="7">
    <location>
        <begin position="4210"/>
        <end position="4267"/>
    </location>
</feature>
<comment type="subcellular location">
    <subcellularLocation>
        <location evidence="1">Secreted</location>
    </subcellularLocation>
</comment>
<keyword evidence="5" id="KW-0325">Glycoprotein</keyword>
<dbReference type="FunFam" id="2.60.40.10:FF:002179">
    <property type="entry name" value="Hemicentin 2"/>
    <property type="match status" value="1"/>
</dbReference>
<dbReference type="InterPro" id="IPR013098">
    <property type="entry name" value="Ig_I-set"/>
</dbReference>
<evidence type="ECO:0000256" key="1">
    <source>
        <dbReference type="ARBA" id="ARBA00004613"/>
    </source>
</evidence>
<feature type="domain" description="Ig-like" evidence="7">
    <location>
        <begin position="1210"/>
        <end position="1299"/>
    </location>
</feature>
<feature type="domain" description="Ig-like" evidence="7">
    <location>
        <begin position="937"/>
        <end position="1022"/>
    </location>
</feature>
<feature type="domain" description="Ig-like" evidence="7">
    <location>
        <begin position="2920"/>
        <end position="3005"/>
    </location>
</feature>
<keyword evidence="2" id="KW-0964">Secreted</keyword>
<dbReference type="InterPro" id="IPR003599">
    <property type="entry name" value="Ig_sub"/>
</dbReference>
<feature type="domain" description="Ig-like" evidence="7">
    <location>
        <begin position="2824"/>
        <end position="2913"/>
    </location>
</feature>
<keyword evidence="6" id="KW-0393">Immunoglobulin domain</keyword>
<dbReference type="FunFam" id="2.60.40.10:FF:000890">
    <property type="entry name" value="Hemicentin 1"/>
    <property type="match status" value="1"/>
</dbReference>
<feature type="domain" description="Ig-like" evidence="7">
    <location>
        <begin position="2252"/>
        <end position="2341"/>
    </location>
</feature>
<feature type="domain" description="Ig-like" evidence="7">
    <location>
        <begin position="1125"/>
        <end position="1207"/>
    </location>
</feature>
<evidence type="ECO:0000256" key="2">
    <source>
        <dbReference type="ARBA" id="ARBA00022525"/>
    </source>
</evidence>
<protein>
    <recommendedName>
        <fullName evidence="7">Ig-like domain-containing protein</fullName>
    </recommendedName>
</protein>
<feature type="domain" description="Ig-like" evidence="7">
    <location>
        <begin position="4121"/>
        <end position="4202"/>
    </location>
</feature>
<proteinExistence type="predicted"/>
<dbReference type="FunFam" id="2.60.40.10:FF:001348">
    <property type="entry name" value="Hemicentin 2"/>
    <property type="match status" value="2"/>
</dbReference>
<feature type="domain" description="Ig-like" evidence="7">
    <location>
        <begin position="3285"/>
        <end position="3372"/>
    </location>
</feature>
<evidence type="ECO:0000256" key="4">
    <source>
        <dbReference type="ARBA" id="ARBA00023157"/>
    </source>
</evidence>
<feature type="domain" description="Ig-like" evidence="7">
    <location>
        <begin position="751"/>
        <end position="841"/>
    </location>
</feature>
<feature type="domain" description="Ig-like" evidence="7">
    <location>
        <begin position="2157"/>
        <end position="2247"/>
    </location>
</feature>
<dbReference type="GO" id="GO:0043025">
    <property type="term" value="C:neuronal cell body"/>
    <property type="evidence" value="ECO:0007669"/>
    <property type="project" value="TreeGrafter"/>
</dbReference>
<feature type="domain" description="Ig-like" evidence="7">
    <location>
        <begin position="663"/>
        <end position="746"/>
    </location>
</feature>
<dbReference type="SUPFAM" id="SSF48726">
    <property type="entry name" value="Immunoglobulin"/>
    <property type="match status" value="42"/>
</dbReference>
<feature type="domain" description="Ig-like" evidence="7">
    <location>
        <begin position="1973"/>
        <end position="2062"/>
    </location>
</feature>
<feature type="domain" description="Ig-like" evidence="7">
    <location>
        <begin position="1882"/>
        <end position="1970"/>
    </location>
</feature>
<feature type="domain" description="Ig-like" evidence="7">
    <location>
        <begin position="3468"/>
        <end position="3549"/>
    </location>
</feature>
<sequence>MASLPFGSRNGRDGRVGISYRRLGTAFEMGNGFALGPLVLCETHLCLFLPTDIGPVTLTADPVVFQRELRELYVQGGGDCPEMSVGAIKAAVEVANPGSFIYVFSDARAKDYHKKNELLQLLQLKQSQVVFVLTGDCGDRTHPGYLAYEEIASTSSGQVFQLDKQQVAEVLKWVESAIQASKVHLLSADHEEEGEHTWKIPFDPSLKEVTISLSGPGPEIEVRDPLGRVLQTDEGLNVLLNIPDSAKVVAFKPEHPGLWAIKVYSSGRHSVRISGISNINFRAGFSMQPSLDLNHTIEWPLQGVPISLVINSTGLQAPGHLESVELSHSSGKSLLTLPTQFLSNDSTHQLWTGPPFHVPKERFYLKVKGQDHEGNPLLRVSGVSYSGVAPGVPLVSMAPRIHGYLQQPLLVSCSVYSTLPFRLQLQRDGVRLGEERHFQGSGNSSWEIPRASKAEEGIYQCIAVSRAGTGQADAQIVITDPPPQLVPGPNVTASPGETAILSCQVLGDASYNLTWVRDWRALPVTAGRVTQLHDLSLEVSNIVPSDGGQYQCVASNANGVTRASTWLLVREAPQVSINARSQHVSQGVEMRVSCSASGYPTPHISWSREGLALPEDSRIHVDAQGTLIIQGVAPEDAGNYSCQAANEVGTDEETITLYYTDPPSVSAVNAVVLTAVGEEAVLQCVASGVPPPRIIWYRGGLEVILAPEGSKSGTLRIPAAQERDAGLYTCRAVNELGDASAELQLVVGHAPRLMDPPQDVTVELGKSVFLTCRATGRPPPIVTWRRGDGQALEPGRGSRTGQRDSGVLVFQRVAPEDQALYVCEARNVFGKAQAEAQLLVTGHAPPQIASSASTIRVLEGQPVSLTCVILAGRPLPERRWLKAGRPLPPGSRHAIRADGSLHLERALQEDAGKYSCVATNVAGSQHRDVELVVQVPPRIHPTATHHVTKEGVPASLPCMASGVPTPTITWTKEANTLTTRGHYNVSRDGTLVIVQPSPQDAGAYVCTATNSVGFSSQEMWLSVNTKPRIKMNESQATEAPLRVTVKAGEEVTLDCEAQGSPTPLVTWTKDAHPLLSVTNRYILLPSGSLRLAQTQVDDNGHYECTASNPAGATSRHYTLKVQVPPQVQPGPRVLKVLAGEALDLNCVAEGNPEPQLSWFKDGMALRGEGPQGSVHFAAVQTSDAGLYRCEASSIAGNDTWNLELRVLEPPHWGVDETKGLLERVAGENASLRCPAQGTPKPQITWRRGPSSEPLNGRADVAVLDDGSLFMSSVSLADSGEYECQATNEVGSASRRAKLVVYVPPSIREEGRMTNVSGLAGQPLTLECDANGFPVPEVVWLKDGHLIPEAGDHHLLDGAHSLYFPKIQESDSGLYTCRAENQAGSAQRDFSLAVFIPPSLLGAGTAQEVLGLAGADVELECQTSGVPTPQVEWTKDGQERHCYLKLCPFEQLAPQTPRPDRWFLSRPILPGDPHTLLQEDGQVLRIISSHLGDEGRYQCVAFSPAGQQAKDFQLSIHSPPTIWGSNETGEVTVLEGHTAQLLCEARGMPAPDIIWHKDGTLLAPSSEVVYNKGGRQLQLVKAQRSNTGLYTCQASNPAGITKKSTRLEVYVSPTIEGADGGPYLVQSVAGRPVALECVSRGHPPPTIAWQHEGLPVVESNGTWLEAGGALQLENPSEASSGLYSCVASSPAGEAVLQYSVEVQVPPQLLVAEGKGQVTAVVGQSLDLPCQASGSPMPTIQWLQNGRPAEDLAGVHLASQGTVLHISRVELAHSGLFACQATNEAGTSGAEVEVSVHELPSVHIVGGENLTAPFLQSVTLQCVGTGVPTPSLRWWKDGVAMATSGGRLQIEKADLRDEGVYTCAATNLAGESKKDVTLKVLVPPNIEPGPVNKAVLENASVTLECLASGVPPPDVSWFKGRQPISTQRGVTVSADGRVLHIERAQLSDAGSYRCVATNVAGSAGLRYGLRVNVPPRITLPPSLPGPVLLGTPFRLTCNATGTPNPTLIWLKDGNPVSPKGTPGLKIFPGGQVLTVASAHASDAGSYSCVAVSAVGEDRRDTVLQVHMPPSILGEELNVSVVVNKSVALKCQSRAVPPPELRWQKDGRPLQPHPGIRFSADKAVLEVDQVKVRDAGRYTCEALNQAGRSEKHFNLNVWVPPVFPSKEPYTLTVSEGQTARLSCDCQGIPFPKISWRKDGQPLPGERDGLEQVSAVGRLLYLGQAKSSQEGTYVCECSNTAGTSSQEQQLEVLVPPQVTGTWEPLTAVSVVQGGNTTLDCNVTGKPLPVVTWERNGQPVQMEPDLWLQNQNHSLHVEQAQASHAGDYSCVAENTAGRAERRFTLSVLVPPQLPGDLDSLTNVTATLQGSLTLLCEAAGVPPPTVQWFREGQPIGPGENTYLLAGGWMLKMTQAREQDRGLYSCLASNEAGEARRNFSVNILVPPSIENEDLEEVIKVPEGQTAQLLCNATGHPPPKITWFKDGQSLSVGDPYEMSPDGAFLWVPQANLSSAGHYSCVAANAVGEKTKHAQLTVLVAPTILGAPENAIEEVTVTINNPISLICEALAFPSPNITWMKDGVPFKASKNIQLLPGDAPGVGFEKTQILNAQKEDAGQYTCMVTNELGEATKNYHVEVLIPPSISKDDPLGEVSVKEVKTKVNSTLTLECECWAVPPPSISWYKDGRIQPTQVSDSGRYLCVATNVAGEDDQDFNVLIQVPPMFQKVGDVDAGFELLPYEEEARGRVTEYREIVENNPAHLYCDTNAIPPPELTWYKEGRPLSAADGVSVLQGGRILQLPLVQAEDAGRYSCKASNEVGEAWLHYELLVLTPPVILGDTQELVEEVTVNASSTVSLRCPVLGNPTPTLSWLQNGLPVSPSPRLQVLEEGQVLQVSTAEVADAASYMCVAENQAGSAEKLFTLRVQVPPQISGWHTNKLTTTLNSSVSLPCEVHAHPSPEVTWYKDSQPLSLGQEVFLLPGTHTLRLTRAQPADSGTYLCEALNAAGRDQKTVQLNVLVPPSFKQAPGGPQEAILVRAGDKATLSCETDSLPEAAVTWFKDQQPLALGQRIQGLQGGQTLEILDSQVSDKGAYSCKVRNTAGEATRTFVLAVQVPPTFEKAETEIVNQVAGRPLVLVCDVSGIPAPTVTWLKDRMPVESSMVHGVVSRGGRLQLSHLQPAQAATYTCVAENAQAEARKDFIQNSGIAQEHNVLEKQEIRLDCEAEGQPPPDITWLKDGGPFDQHVGPHLRFYLDGSSLVLKGLRAADSGAYTCVAHNPAGEDARLHTVNVLVPPTIEQRAGDTGTLVSRTGELVTMMCPVRGSPPIRVSWLKDGLPLPLSQRTHLHSSGRTLRISQVQLADSGVFTCVAASPAGVADRNFTVLVLVPPTLEPAEFQNDVMAVQGSEVVLPCEARGSPLPLVSWMKDGEPLLPQSLEQGPGLKLEAVTVGDSGTYSCMAASEAGEARRSFQLTVMDPPHIEDSGQTSELSLTPGAHLELTCEARGIPPPNITWHKDGQALRRGEKGSQAGRVLRANNAGLYTCLAESPAGEVEKSFRVRVQAPPNVVGPRGPRSVVGLAPGQLILECSVEAEPAPEIEWHRGGILLQVGPFISISGASEGAEGLPWTSLFMSTISPPLLWWALQEDAHTQFPEQGRFLKLQALSTADGGDYSCTARNTAGSTSVAFHVEIHTAPTIQPGPTTVDISVNRTALLPCQAQGMPTPLMSWRKDGVLLDPGNPRLEFLPEGSLKIHPVLAQDAGHYLCLASNSAGSDRQGLDLRVFEPPTIAPGPSNLTLTAHSPASLPCEARGSPKPLVSWWKDGQKLDFRRQQDTYRLLPSNALLLAAPGPQDSAQFECVVNNEVGESRRRYQVTVLVPPTIADDQTAFTVNRMAPVVLTCHSTGSPAPAVFWSKAGTQLGARGSGYRVLPSGALEIEQALPIHAGRYTCTARNAAGVARKHMVLTVQASPVVKPLPSVVQVVAAEEVLLPCEASGIPQPAIIWQKEGLSLPEEDAGNYFCIAQNSVGSAMAKTRLVVQVPPVIENGLPDLSTTEGSHALLPCTAKGNPEPTITWEKDGQLVSEADGKFTLQPSGELLVKNSEDQDAGTYICTAENAVGRARRRVHLTILTLPVLTTLPGDRSLRLGDRLWLRCAARGSPTPRIGWTVNDQPVTEGVSEQDGGSILQRAAVAREDSGSYVCWAENRVGRVQAVSFIHVKEAPVLQGEAFSYLVEPVGGSIQLDCVVRGDPAPDIRWTKDSLPLPVNRLYLVQQNGSLTILRTKARRGPANSGKSSLERTYARYLRVACEKSHLNIIFNSVTLTLIRPPLHHVIIGCGPAHLGTTQIVIKNWPRARAAAVTAARLSHHERHEV</sequence>
<feature type="domain" description="Ig-like" evidence="7">
    <location>
        <begin position="2533"/>
        <end position="2629"/>
    </location>
</feature>
<dbReference type="GO" id="GO:0005886">
    <property type="term" value="C:plasma membrane"/>
    <property type="evidence" value="ECO:0007669"/>
    <property type="project" value="TreeGrafter"/>
</dbReference>
<accession>A0AAW0IGK6</accession>
<dbReference type="GO" id="GO:0030424">
    <property type="term" value="C:axon"/>
    <property type="evidence" value="ECO:0007669"/>
    <property type="project" value="TreeGrafter"/>
</dbReference>
<dbReference type="SUPFAM" id="SSF53300">
    <property type="entry name" value="vWA-like"/>
    <property type="match status" value="1"/>
</dbReference>
<dbReference type="GO" id="GO:0007156">
    <property type="term" value="P:homophilic cell adhesion via plasma membrane adhesion molecules"/>
    <property type="evidence" value="ECO:0007669"/>
    <property type="project" value="TreeGrafter"/>
</dbReference>
<dbReference type="Pfam" id="PF13927">
    <property type="entry name" value="Ig_3"/>
    <property type="match status" value="13"/>
</dbReference>
<dbReference type="InterPro" id="IPR036465">
    <property type="entry name" value="vWFA_dom_sf"/>
</dbReference>
<evidence type="ECO:0000256" key="6">
    <source>
        <dbReference type="ARBA" id="ARBA00023319"/>
    </source>
</evidence>
<comment type="caution">
    <text evidence="8">The sequence shown here is derived from an EMBL/GenBank/DDBJ whole genome shotgun (WGS) entry which is preliminary data.</text>
</comment>
<evidence type="ECO:0000256" key="5">
    <source>
        <dbReference type="ARBA" id="ARBA00023180"/>
    </source>
</evidence>
<feature type="domain" description="Ig-like" evidence="7">
    <location>
        <begin position="4029"/>
        <end position="4116"/>
    </location>
</feature>
<dbReference type="FunFam" id="2.60.40.10:FF:001857">
    <property type="entry name" value="Hemicentin 2"/>
    <property type="match status" value="1"/>
</dbReference>
<dbReference type="PROSITE" id="PS50835">
    <property type="entry name" value="IG_LIKE"/>
    <property type="match status" value="41"/>
</dbReference>
<dbReference type="InterPro" id="IPR013783">
    <property type="entry name" value="Ig-like_fold"/>
</dbReference>
<dbReference type="FunFam" id="2.60.40.10:FF:001751">
    <property type="entry name" value="HMCN2 isoform 3"/>
    <property type="match status" value="1"/>
</dbReference>
<dbReference type="FunFam" id="2.60.40.10:FF:001944">
    <property type="entry name" value="Hemicentin 2"/>
    <property type="match status" value="1"/>
</dbReference>
<dbReference type="EMBL" id="JBBHLL010000133">
    <property type="protein sequence ID" value="KAK7813630.1"/>
    <property type="molecule type" value="Genomic_DNA"/>
</dbReference>
<gene>
    <name evidence="8" type="ORF">U0070_000680</name>
</gene>
<dbReference type="PANTHER" id="PTHR45080:SF28">
    <property type="entry name" value="HEMICENTIN-2"/>
    <property type="match status" value="1"/>
</dbReference>
<dbReference type="GO" id="GO:0005576">
    <property type="term" value="C:extracellular region"/>
    <property type="evidence" value="ECO:0007669"/>
    <property type="project" value="UniProtKB-SubCell"/>
</dbReference>
<dbReference type="FunFam" id="2.60.40.10:FF:001855">
    <property type="entry name" value="Hemicentin 2"/>
    <property type="match status" value="1"/>
</dbReference>
<feature type="domain" description="Ig-like" evidence="7">
    <location>
        <begin position="1519"/>
        <end position="1607"/>
    </location>
</feature>
<evidence type="ECO:0000256" key="3">
    <source>
        <dbReference type="ARBA" id="ARBA00022729"/>
    </source>
</evidence>
<dbReference type="InterPro" id="IPR003598">
    <property type="entry name" value="Ig_sub2"/>
</dbReference>
<keyword evidence="3" id="KW-0732">Signal</keyword>
<dbReference type="GO" id="GO:0050808">
    <property type="term" value="P:synapse organization"/>
    <property type="evidence" value="ECO:0007669"/>
    <property type="project" value="TreeGrafter"/>
</dbReference>
<dbReference type="SMART" id="SM00406">
    <property type="entry name" value="IGv"/>
    <property type="match status" value="10"/>
</dbReference>
<feature type="domain" description="Ig-like" evidence="7">
    <location>
        <begin position="573"/>
        <end position="656"/>
    </location>
</feature>
<dbReference type="Pfam" id="PF25106">
    <property type="entry name" value="VWA_4"/>
    <property type="match status" value="1"/>
</dbReference>
<feature type="domain" description="Ig-like" evidence="7">
    <location>
        <begin position="3868"/>
        <end position="3954"/>
    </location>
</feature>
<dbReference type="InterPro" id="IPR036179">
    <property type="entry name" value="Ig-like_dom_sf"/>
</dbReference>
<feature type="domain" description="Ig-like" evidence="7">
    <location>
        <begin position="3170"/>
        <end position="3280"/>
    </location>
</feature>
<dbReference type="InterPro" id="IPR050958">
    <property type="entry name" value="Cell_Adh-Cytoskel_Orgn"/>
</dbReference>
<dbReference type="Gene3D" id="2.60.40.10">
    <property type="entry name" value="Immunoglobulins"/>
    <property type="match status" value="42"/>
</dbReference>
<evidence type="ECO:0000259" key="7">
    <source>
        <dbReference type="PROSITE" id="PS50835"/>
    </source>
</evidence>
<feature type="domain" description="Ig-like" evidence="7">
    <location>
        <begin position="2440"/>
        <end position="2528"/>
    </location>
</feature>
<feature type="domain" description="Ig-like" evidence="7">
    <location>
        <begin position="481"/>
        <end position="568"/>
    </location>
</feature>
<dbReference type="InterPro" id="IPR013106">
    <property type="entry name" value="Ig_V-set"/>
</dbReference>
<evidence type="ECO:0000313" key="9">
    <source>
        <dbReference type="Proteomes" id="UP001488838"/>
    </source>
</evidence>
<feature type="domain" description="Ig-like" evidence="7">
    <location>
        <begin position="2346"/>
        <end position="2435"/>
    </location>
</feature>
<dbReference type="FunFam" id="2.60.40.10:FF:001856">
    <property type="entry name" value="Hemicentin 2"/>
    <property type="match status" value="1"/>
</dbReference>
<dbReference type="InterPro" id="IPR056475">
    <property type="entry name" value="GBD_Hemicentin/VWA7"/>
</dbReference>
<dbReference type="FunFam" id="2.60.40.10:FF:001985">
    <property type="entry name" value="Hemicentin 2"/>
    <property type="match status" value="1"/>
</dbReference>
<reference evidence="8 9" key="1">
    <citation type="journal article" date="2023" name="bioRxiv">
        <title>Conserved and derived expression patterns and positive selection on dental genes reveal complex evolutionary context of ever-growing rodent molars.</title>
        <authorList>
            <person name="Calamari Z.T."/>
            <person name="Song A."/>
            <person name="Cohen E."/>
            <person name="Akter M."/>
            <person name="Roy R.D."/>
            <person name="Hallikas O."/>
            <person name="Christensen M.M."/>
            <person name="Li P."/>
            <person name="Marangoni P."/>
            <person name="Jernvall J."/>
            <person name="Klein O.D."/>
        </authorList>
    </citation>
    <scope>NUCLEOTIDE SEQUENCE [LARGE SCALE GENOMIC DNA]</scope>
    <source>
        <strain evidence="8">V071</strain>
    </source>
</reference>
<dbReference type="Pfam" id="PF23560">
    <property type="entry name" value="GBD_Hemicentin"/>
    <property type="match status" value="1"/>
</dbReference>
<feature type="domain" description="Ig-like" evidence="7">
    <location>
        <begin position="3107"/>
        <end position="3144"/>
    </location>
</feature>
<feature type="domain" description="Ig-like" evidence="7">
    <location>
        <begin position="3684"/>
        <end position="3770"/>
    </location>
</feature>
<feature type="domain" description="Ig-like" evidence="7">
    <location>
        <begin position="3554"/>
        <end position="3675"/>
    </location>
</feature>
<feature type="domain" description="Ig-like" evidence="7">
    <location>
        <begin position="1798"/>
        <end position="1875"/>
    </location>
</feature>
<feature type="domain" description="Ig-like" evidence="7">
    <location>
        <begin position="3775"/>
        <end position="3863"/>
    </location>
</feature>
<dbReference type="FunFam" id="2.60.40.10:FF:001415">
    <property type="entry name" value="Hemicentin 2"/>
    <property type="match status" value="1"/>
</dbReference>
<feature type="domain" description="Ig-like" evidence="7">
    <location>
        <begin position="1027"/>
        <end position="1120"/>
    </location>
</feature>
<dbReference type="GO" id="GO:0008046">
    <property type="term" value="F:axon guidance receptor activity"/>
    <property type="evidence" value="ECO:0007669"/>
    <property type="project" value="TreeGrafter"/>
</dbReference>
<dbReference type="SMART" id="SM00409">
    <property type="entry name" value="IG"/>
    <property type="match status" value="41"/>
</dbReference>
<dbReference type="FunFam" id="2.60.40.10:FF:000032">
    <property type="entry name" value="palladin isoform X1"/>
    <property type="match status" value="2"/>
</dbReference>
<evidence type="ECO:0000313" key="8">
    <source>
        <dbReference type="EMBL" id="KAK7813630.1"/>
    </source>
</evidence>
<dbReference type="FunFam" id="2.60.40.10:FF:000130">
    <property type="entry name" value="Hemicentin 1"/>
    <property type="match status" value="7"/>
</dbReference>
<keyword evidence="9" id="KW-1185">Reference proteome</keyword>
<feature type="domain" description="Ig-like" evidence="7">
    <location>
        <begin position="1612"/>
        <end position="1702"/>
    </location>
</feature>
<feature type="domain" description="Ig-like" evidence="7">
    <location>
        <begin position="2730"/>
        <end position="2808"/>
    </location>
</feature>
<dbReference type="FunFam" id="2.60.40.10:FF:001133">
    <property type="entry name" value="Hemicentin 1"/>
    <property type="match status" value="1"/>
</dbReference>
<feature type="domain" description="Ig-like" evidence="7">
    <location>
        <begin position="3012"/>
        <end position="3102"/>
    </location>
</feature>
<feature type="domain" description="Ig-like" evidence="7">
    <location>
        <begin position="1304"/>
        <end position="1392"/>
    </location>
</feature>
<dbReference type="Proteomes" id="UP001488838">
    <property type="component" value="Unassembled WGS sequence"/>
</dbReference>
<feature type="domain" description="Ig-like" evidence="7">
    <location>
        <begin position="1705"/>
        <end position="1793"/>
    </location>
</feature>
<dbReference type="SMART" id="SM00408">
    <property type="entry name" value="IGc2"/>
    <property type="match status" value="42"/>
</dbReference>
<feature type="domain" description="Ig-like" evidence="7">
    <location>
        <begin position="2634"/>
        <end position="2707"/>
    </location>
</feature>
<feature type="domain" description="Ig-like" evidence="7">
    <location>
        <begin position="1397"/>
        <end position="1514"/>
    </location>
</feature>
<dbReference type="InterPro" id="IPR056861">
    <property type="entry name" value="HMCN1-like_VWA"/>
</dbReference>
<feature type="domain" description="Ig-like" evidence="7">
    <location>
        <begin position="2067"/>
        <end position="2153"/>
    </location>
</feature>
<dbReference type="InterPro" id="IPR007110">
    <property type="entry name" value="Ig-like_dom"/>
</dbReference>
<dbReference type="FunFam" id="2.60.40.10:FF:000279">
    <property type="entry name" value="Hemicentin 1"/>
    <property type="match status" value="1"/>
</dbReference>
<feature type="domain" description="Ig-like" evidence="7">
    <location>
        <begin position="846"/>
        <end position="932"/>
    </location>
</feature>
<dbReference type="FunFam" id="2.60.40.10:FF:000285">
    <property type="entry name" value="Hemicentin 1"/>
    <property type="match status" value="2"/>
</dbReference>
<feature type="domain" description="Ig-like" evidence="7">
    <location>
        <begin position="3379"/>
        <end position="3463"/>
    </location>
</feature>
<feature type="domain" description="Ig-like" evidence="7">
    <location>
        <begin position="3959"/>
        <end position="4025"/>
    </location>
</feature>
<dbReference type="CDD" id="cd00096">
    <property type="entry name" value="Ig"/>
    <property type="match status" value="11"/>
</dbReference>
<organism evidence="8 9">
    <name type="scientific">Myodes glareolus</name>
    <name type="common">Bank vole</name>
    <name type="synonym">Clethrionomys glareolus</name>
    <dbReference type="NCBI Taxonomy" id="447135"/>
    <lineage>
        <taxon>Eukaryota</taxon>
        <taxon>Metazoa</taxon>
        <taxon>Chordata</taxon>
        <taxon>Craniata</taxon>
        <taxon>Vertebrata</taxon>
        <taxon>Euteleostomi</taxon>
        <taxon>Mammalia</taxon>
        <taxon>Eutheria</taxon>
        <taxon>Euarchontoglires</taxon>
        <taxon>Glires</taxon>
        <taxon>Rodentia</taxon>
        <taxon>Myomorpha</taxon>
        <taxon>Muroidea</taxon>
        <taxon>Cricetidae</taxon>
        <taxon>Arvicolinae</taxon>
        <taxon>Myodes</taxon>
    </lineage>
</organism>
<keyword evidence="4" id="KW-1015">Disulfide bond</keyword>
<dbReference type="PANTHER" id="PTHR45080">
    <property type="entry name" value="CONTACTIN 5"/>
    <property type="match status" value="1"/>
</dbReference>
<dbReference type="FunFam" id="2.60.40.10:FF:000186">
    <property type="entry name" value="Hemicentin 1"/>
    <property type="match status" value="5"/>
</dbReference>
<dbReference type="FunFam" id="2.60.40.10:FF:000706">
    <property type="entry name" value="Hemicentin 1"/>
    <property type="match status" value="1"/>
</dbReference>